<proteinExistence type="predicted"/>
<evidence type="ECO:0000259" key="1">
    <source>
        <dbReference type="Pfam" id="PF00857"/>
    </source>
</evidence>
<protein>
    <submittedName>
        <fullName evidence="2">Hydrolase</fullName>
    </submittedName>
</protein>
<dbReference type="GO" id="GO:0016787">
    <property type="term" value="F:hydrolase activity"/>
    <property type="evidence" value="ECO:0007669"/>
    <property type="project" value="UniProtKB-KW"/>
</dbReference>
<comment type="caution">
    <text evidence="2">The sequence shown here is derived from an EMBL/GenBank/DDBJ whole genome shotgun (WGS) entry which is preliminary data.</text>
</comment>
<gene>
    <name evidence="2" type="ORF">ACFODZ_00855</name>
</gene>
<dbReference type="PANTHER" id="PTHR14119">
    <property type="entry name" value="HYDROLASE"/>
    <property type="match status" value="1"/>
</dbReference>
<keyword evidence="3" id="KW-1185">Reference proteome</keyword>
<dbReference type="Proteomes" id="UP001595533">
    <property type="component" value="Unassembled WGS sequence"/>
</dbReference>
<reference evidence="3" key="1">
    <citation type="journal article" date="2019" name="Int. J. Syst. Evol. Microbiol.">
        <title>The Global Catalogue of Microorganisms (GCM) 10K type strain sequencing project: providing services to taxonomists for standard genome sequencing and annotation.</title>
        <authorList>
            <consortium name="The Broad Institute Genomics Platform"/>
            <consortium name="The Broad Institute Genome Sequencing Center for Infectious Disease"/>
            <person name="Wu L."/>
            <person name="Ma J."/>
        </authorList>
    </citation>
    <scope>NUCLEOTIDE SEQUENCE [LARGE SCALE GENOMIC DNA]</scope>
    <source>
        <strain evidence="3">KCTC 42953</strain>
    </source>
</reference>
<evidence type="ECO:0000313" key="3">
    <source>
        <dbReference type="Proteomes" id="UP001595533"/>
    </source>
</evidence>
<dbReference type="Pfam" id="PF00857">
    <property type="entry name" value="Isochorismatase"/>
    <property type="match status" value="1"/>
</dbReference>
<dbReference type="InterPro" id="IPR050993">
    <property type="entry name" value="Isochorismatase_domain"/>
</dbReference>
<organism evidence="2 3">
    <name type="scientific">Marinicella sediminis</name>
    <dbReference type="NCBI Taxonomy" id="1792834"/>
    <lineage>
        <taxon>Bacteria</taxon>
        <taxon>Pseudomonadati</taxon>
        <taxon>Pseudomonadota</taxon>
        <taxon>Gammaproteobacteria</taxon>
        <taxon>Lysobacterales</taxon>
        <taxon>Marinicellaceae</taxon>
        <taxon>Marinicella</taxon>
    </lineage>
</organism>
<dbReference type="Gene3D" id="3.40.50.850">
    <property type="entry name" value="Isochorismatase-like"/>
    <property type="match status" value="1"/>
</dbReference>
<name>A0ABV7J7X5_9GAMM</name>
<dbReference type="CDD" id="cd01012">
    <property type="entry name" value="YcaC_related"/>
    <property type="match status" value="1"/>
</dbReference>
<dbReference type="RefSeq" id="WP_077409455.1">
    <property type="nucleotide sequence ID" value="NZ_JBHRTS010000001.1"/>
</dbReference>
<feature type="domain" description="Isochorismatase-like" evidence="1">
    <location>
        <begin position="8"/>
        <end position="156"/>
    </location>
</feature>
<keyword evidence="2" id="KW-0378">Hydrolase</keyword>
<evidence type="ECO:0000313" key="2">
    <source>
        <dbReference type="EMBL" id="MFC3192776.1"/>
    </source>
</evidence>
<dbReference type="SUPFAM" id="SSF52499">
    <property type="entry name" value="Isochorismatase-like hydrolases"/>
    <property type="match status" value="1"/>
</dbReference>
<sequence length="179" mass="19975">MFQADQAAVVVIDVQGRLAQLMHRKKQLFRHLQIMLQAADVLQLPVFWLEQYPKGLGPTVSEISDLMADNKPLEKLSFSGCGEPQLLSDLRASGCQQLIVTGIEAHVCVYQTVLDLLAENYQVAVNQDAVSSRKKSNKKLGLQRMQLAGALLTSTEMVLFEMMRTASHPHFRQISALLK</sequence>
<accession>A0ABV7J7X5</accession>
<dbReference type="InterPro" id="IPR000868">
    <property type="entry name" value="Isochorismatase-like_dom"/>
</dbReference>
<dbReference type="EMBL" id="JBHRTS010000001">
    <property type="protein sequence ID" value="MFC3192776.1"/>
    <property type="molecule type" value="Genomic_DNA"/>
</dbReference>
<dbReference type="InterPro" id="IPR036380">
    <property type="entry name" value="Isochorismatase-like_sf"/>
</dbReference>
<dbReference type="PANTHER" id="PTHR14119:SF3">
    <property type="entry name" value="ISOCHORISMATASE DOMAIN-CONTAINING PROTEIN 2"/>
    <property type="match status" value="1"/>
</dbReference>